<proteinExistence type="predicted"/>
<name>A0A7G9R1I2_9MICO</name>
<accession>A0A7G9R1I2</accession>
<organism evidence="1 2">
    <name type="scientific">Phycicoccus endophyticus</name>
    <dbReference type="NCBI Taxonomy" id="1690220"/>
    <lineage>
        <taxon>Bacteria</taxon>
        <taxon>Bacillati</taxon>
        <taxon>Actinomycetota</taxon>
        <taxon>Actinomycetes</taxon>
        <taxon>Micrococcales</taxon>
        <taxon>Intrasporangiaceae</taxon>
        <taxon>Phycicoccus</taxon>
    </lineage>
</organism>
<dbReference type="AlphaFoldDB" id="A0A7G9R1I2"/>
<dbReference type="RefSeq" id="WP_166099365.1">
    <property type="nucleotide sequence ID" value="NZ_BMMY01000005.1"/>
</dbReference>
<dbReference type="KEGG" id="pei:H9L10_14940"/>
<protein>
    <recommendedName>
        <fullName evidence="3">DUF600 family protein</fullName>
    </recommendedName>
</protein>
<evidence type="ECO:0000313" key="2">
    <source>
        <dbReference type="Proteomes" id="UP000515976"/>
    </source>
</evidence>
<dbReference type="EMBL" id="CP060712">
    <property type="protein sequence ID" value="QNN49457.1"/>
    <property type="molecule type" value="Genomic_DNA"/>
</dbReference>
<gene>
    <name evidence="1" type="ORF">H9L10_14940</name>
</gene>
<keyword evidence="2" id="KW-1185">Reference proteome</keyword>
<dbReference type="Proteomes" id="UP000515976">
    <property type="component" value="Chromosome"/>
</dbReference>
<sequence length="145" mass="16686">MRWFTKPKDATPVEELQLEAMHAVIDALRGEPSFEDIDWCAFAVVAQADGRAIARVDAIYYDDHGHPDEMILSTRRMRPYLQDLLLATEGPDESLWQVAVLSYHQPSNHFAMKFYRPGDAEPYLMSPERWEAIAELVRPPELARD</sequence>
<reference evidence="1 2" key="1">
    <citation type="submission" date="2020-08" db="EMBL/GenBank/DDBJ databases">
        <title>Genome sequence of Phycicoccus endophyticus JCM 31784T.</title>
        <authorList>
            <person name="Hyun D.-W."/>
            <person name="Bae J.-W."/>
        </authorList>
    </citation>
    <scope>NUCLEOTIDE SEQUENCE [LARGE SCALE GENOMIC DNA]</scope>
    <source>
        <strain evidence="1 2">JCM 31784</strain>
    </source>
</reference>
<evidence type="ECO:0000313" key="1">
    <source>
        <dbReference type="EMBL" id="QNN49457.1"/>
    </source>
</evidence>
<evidence type="ECO:0008006" key="3">
    <source>
        <dbReference type="Google" id="ProtNLM"/>
    </source>
</evidence>